<protein>
    <recommendedName>
        <fullName evidence="6">Ankyrin repeat protein</fullName>
    </recommendedName>
</protein>
<evidence type="ECO:0000313" key="4">
    <source>
        <dbReference type="EMBL" id="KAH0557450.1"/>
    </source>
</evidence>
<feature type="repeat" description="ANK" evidence="3">
    <location>
        <begin position="193"/>
        <end position="225"/>
    </location>
</feature>
<keyword evidence="1" id="KW-0677">Repeat</keyword>
<dbReference type="EMBL" id="JAHXZJ010000747">
    <property type="protein sequence ID" value="KAH0557450.1"/>
    <property type="molecule type" value="Genomic_DNA"/>
</dbReference>
<sequence>MAACNNYKLEDISGLIKSGKLSILHFAIEASDEKFIDFLLANKVDLDLNMPSRGTALHLAVSKQDFDLVKKLINSGADVNAVKEDIMDSYYKWSTLHLAIYSGNARIVELLLKNNATIEQGSEKVYSSLRLAIRANNIKILQLLETFGAEVNVIKDGKYTTELNLAIEEDNLEVVKFFLKKCSDVNGLIDDFSGENLLHKAVKNYSDEVLQYLLNCGMDFNLVDKQNVTPLKLAINLVKENPYINYSYKKIVHIIEKHIIKMCAANCYVSEVNLKLTSIEDLVALHEESTKENSLNEEELLLKFPIYGEIIFKRFMKGMERRTLLSDTQEELYAIFENHFPCLIIREILHFLSNDDLKLFIK</sequence>
<comment type="caution">
    <text evidence="4">The sequence shown here is derived from an EMBL/GenBank/DDBJ whole genome shotgun (WGS) entry which is preliminary data.</text>
</comment>
<evidence type="ECO:0000256" key="3">
    <source>
        <dbReference type="PROSITE-ProRule" id="PRU00023"/>
    </source>
</evidence>
<dbReference type="Proteomes" id="UP000826195">
    <property type="component" value="Unassembled WGS sequence"/>
</dbReference>
<accession>A0AAV7IQW1</accession>
<dbReference type="AlphaFoldDB" id="A0AAV7IQW1"/>
<keyword evidence="2 3" id="KW-0040">ANK repeat</keyword>
<feature type="repeat" description="ANK" evidence="3">
    <location>
        <begin position="91"/>
        <end position="123"/>
    </location>
</feature>
<dbReference type="GO" id="GO:0085020">
    <property type="term" value="P:protein K6-linked ubiquitination"/>
    <property type="evidence" value="ECO:0007669"/>
    <property type="project" value="TreeGrafter"/>
</dbReference>
<dbReference type="PROSITE" id="PS50297">
    <property type="entry name" value="ANK_REP_REGION"/>
    <property type="match status" value="3"/>
</dbReference>
<organism evidence="4 5">
    <name type="scientific">Cotesia glomerata</name>
    <name type="common">Lepidopteran parasitic wasp</name>
    <name type="synonym">Apanteles glomeratus</name>
    <dbReference type="NCBI Taxonomy" id="32391"/>
    <lineage>
        <taxon>Eukaryota</taxon>
        <taxon>Metazoa</taxon>
        <taxon>Ecdysozoa</taxon>
        <taxon>Arthropoda</taxon>
        <taxon>Hexapoda</taxon>
        <taxon>Insecta</taxon>
        <taxon>Pterygota</taxon>
        <taxon>Neoptera</taxon>
        <taxon>Endopterygota</taxon>
        <taxon>Hymenoptera</taxon>
        <taxon>Apocrita</taxon>
        <taxon>Ichneumonoidea</taxon>
        <taxon>Braconidae</taxon>
        <taxon>Microgastrinae</taxon>
        <taxon>Cotesia</taxon>
    </lineage>
</organism>
<reference evidence="4 5" key="1">
    <citation type="journal article" date="2021" name="J. Hered.">
        <title>A chromosome-level genome assembly of the parasitoid wasp, Cotesia glomerata (Hymenoptera: Braconidae).</title>
        <authorList>
            <person name="Pinto B.J."/>
            <person name="Weis J.J."/>
            <person name="Gamble T."/>
            <person name="Ode P.J."/>
            <person name="Paul R."/>
            <person name="Zaspel J.M."/>
        </authorList>
    </citation>
    <scope>NUCLEOTIDE SEQUENCE [LARGE SCALE GENOMIC DNA]</scope>
    <source>
        <strain evidence="4">CgM1</strain>
    </source>
</reference>
<dbReference type="InterPro" id="IPR036770">
    <property type="entry name" value="Ankyrin_rpt-contain_sf"/>
</dbReference>
<dbReference type="GO" id="GO:0070531">
    <property type="term" value="C:BRCA1-A complex"/>
    <property type="evidence" value="ECO:0007669"/>
    <property type="project" value="TreeGrafter"/>
</dbReference>
<dbReference type="SUPFAM" id="SSF48403">
    <property type="entry name" value="Ankyrin repeat"/>
    <property type="match status" value="1"/>
</dbReference>
<evidence type="ECO:0000313" key="5">
    <source>
        <dbReference type="Proteomes" id="UP000826195"/>
    </source>
</evidence>
<dbReference type="InterPro" id="IPR002110">
    <property type="entry name" value="Ankyrin_rpt"/>
</dbReference>
<dbReference type="SMART" id="SM00248">
    <property type="entry name" value="ANK"/>
    <property type="match status" value="6"/>
</dbReference>
<proteinExistence type="predicted"/>
<dbReference type="GO" id="GO:0031436">
    <property type="term" value="C:BRCA1-BARD1 complex"/>
    <property type="evidence" value="ECO:0007669"/>
    <property type="project" value="TreeGrafter"/>
</dbReference>
<name>A0AAV7IQW1_COTGL</name>
<dbReference type="PANTHER" id="PTHR24171">
    <property type="entry name" value="ANKYRIN REPEAT DOMAIN-CONTAINING PROTEIN 39-RELATED"/>
    <property type="match status" value="1"/>
</dbReference>
<feature type="repeat" description="ANK" evidence="3">
    <location>
        <begin position="52"/>
        <end position="84"/>
    </location>
</feature>
<dbReference type="PANTHER" id="PTHR24171:SF8">
    <property type="entry name" value="BRCA1-ASSOCIATED RING DOMAIN PROTEIN 1"/>
    <property type="match status" value="1"/>
</dbReference>
<evidence type="ECO:0000256" key="1">
    <source>
        <dbReference type="ARBA" id="ARBA00022737"/>
    </source>
</evidence>
<evidence type="ECO:0000256" key="2">
    <source>
        <dbReference type="ARBA" id="ARBA00023043"/>
    </source>
</evidence>
<gene>
    <name evidence="4" type="ORF">KQX54_006202</name>
</gene>
<dbReference type="GO" id="GO:0004842">
    <property type="term" value="F:ubiquitin-protein transferase activity"/>
    <property type="evidence" value="ECO:0007669"/>
    <property type="project" value="TreeGrafter"/>
</dbReference>
<evidence type="ECO:0008006" key="6">
    <source>
        <dbReference type="Google" id="ProtNLM"/>
    </source>
</evidence>
<dbReference type="PROSITE" id="PS50088">
    <property type="entry name" value="ANK_REPEAT"/>
    <property type="match status" value="3"/>
</dbReference>
<keyword evidence="5" id="KW-1185">Reference proteome</keyword>
<dbReference type="Gene3D" id="1.25.40.20">
    <property type="entry name" value="Ankyrin repeat-containing domain"/>
    <property type="match status" value="1"/>
</dbReference>
<dbReference type="Pfam" id="PF12796">
    <property type="entry name" value="Ank_2"/>
    <property type="match status" value="3"/>
</dbReference>